<dbReference type="Pfam" id="PF00582">
    <property type="entry name" value="Usp"/>
    <property type="match status" value="1"/>
</dbReference>
<dbReference type="Proteomes" id="UP000295351">
    <property type="component" value="Unassembled WGS sequence"/>
</dbReference>
<name>A0A4R2CV50_SHIGR</name>
<dbReference type="CDD" id="cd00293">
    <property type="entry name" value="USP-like"/>
    <property type="match status" value="1"/>
</dbReference>
<dbReference type="Gene3D" id="3.40.50.12370">
    <property type="match status" value="1"/>
</dbReference>
<dbReference type="RefSeq" id="WP_133035049.1">
    <property type="nucleotide sequence ID" value="NZ_BAABEI010000007.1"/>
</dbReference>
<evidence type="ECO:0000313" key="4">
    <source>
        <dbReference type="Proteomes" id="UP000295351"/>
    </source>
</evidence>
<accession>A0A4R2CV50</accession>
<dbReference type="InterPro" id="IPR006016">
    <property type="entry name" value="UspA"/>
</dbReference>
<dbReference type="AlphaFoldDB" id="A0A4R2CV50"/>
<dbReference type="PANTHER" id="PTHR46268:SF15">
    <property type="entry name" value="UNIVERSAL STRESS PROTEIN HP_0031"/>
    <property type="match status" value="1"/>
</dbReference>
<dbReference type="PANTHER" id="PTHR46268">
    <property type="entry name" value="STRESS RESPONSE PROTEIN NHAX"/>
    <property type="match status" value="1"/>
</dbReference>
<comment type="similarity">
    <text evidence="1">Belongs to the universal stress protein A family.</text>
</comment>
<evidence type="ECO:0000256" key="1">
    <source>
        <dbReference type="ARBA" id="ARBA00008791"/>
    </source>
</evidence>
<dbReference type="EMBL" id="SLVX01000010">
    <property type="protein sequence ID" value="TCN43514.1"/>
    <property type="molecule type" value="Genomic_DNA"/>
</dbReference>
<proteinExistence type="inferred from homology"/>
<keyword evidence="4" id="KW-1185">Reference proteome</keyword>
<sequence length="273" mass="30075">MSYKSILVNLDVDGPIGPVVKAARALAQRWNARLIGFCAADVYLPVTGPEGATLAAEVWQQMRDDDERRFKELRKEFETLVAGAVETEWREALERPTYALVQASRAADLVVMQAADGAATRDTARRSDPGSVVLQAGRPLLIVGTEAEHRLGRKIVVAWKDTKEARRAVLDAVPLLQAADDVIVVTVAPTIDQWARESMADVTAFLARHGVAARNETMESYHESDSLIALVDRYDADLVVSGAFGHSRLREWAFGGMTRSLLDEVRLNRFMSS</sequence>
<evidence type="ECO:0000313" key="3">
    <source>
        <dbReference type="EMBL" id="TCN43514.1"/>
    </source>
</evidence>
<evidence type="ECO:0000259" key="2">
    <source>
        <dbReference type="Pfam" id="PF00582"/>
    </source>
</evidence>
<organism evidence="3 4">
    <name type="scientific">Shinella granuli</name>
    <dbReference type="NCBI Taxonomy" id="323621"/>
    <lineage>
        <taxon>Bacteria</taxon>
        <taxon>Pseudomonadati</taxon>
        <taxon>Pseudomonadota</taxon>
        <taxon>Alphaproteobacteria</taxon>
        <taxon>Hyphomicrobiales</taxon>
        <taxon>Rhizobiaceae</taxon>
        <taxon>Shinella</taxon>
    </lineage>
</organism>
<reference evidence="3 4" key="1">
    <citation type="submission" date="2019-03" db="EMBL/GenBank/DDBJ databases">
        <title>Genomic Encyclopedia of Type Strains, Phase IV (KMG-IV): sequencing the most valuable type-strain genomes for metagenomic binning, comparative biology and taxonomic classification.</title>
        <authorList>
            <person name="Goeker M."/>
        </authorList>
    </citation>
    <scope>NUCLEOTIDE SEQUENCE [LARGE SCALE GENOMIC DNA]</scope>
    <source>
        <strain evidence="3 4">DSM 18401</strain>
    </source>
</reference>
<protein>
    <submittedName>
        <fullName evidence="3">Universal stress protein family protein</fullName>
    </submittedName>
</protein>
<comment type="caution">
    <text evidence="3">The sequence shown here is derived from an EMBL/GenBank/DDBJ whole genome shotgun (WGS) entry which is preliminary data.</text>
</comment>
<gene>
    <name evidence="3" type="ORF">EV665_110112</name>
</gene>
<feature type="domain" description="UspA" evidence="2">
    <location>
        <begin position="153"/>
        <end position="263"/>
    </location>
</feature>
<dbReference type="SUPFAM" id="SSF52402">
    <property type="entry name" value="Adenine nucleotide alpha hydrolases-like"/>
    <property type="match status" value="2"/>
</dbReference>